<reference evidence="2" key="1">
    <citation type="submission" date="2018-05" db="EMBL/GenBank/DDBJ databases">
        <authorList>
            <person name="Lanie J.A."/>
            <person name="Ng W.-L."/>
            <person name="Kazmierczak K.M."/>
            <person name="Andrzejewski T.M."/>
            <person name="Davidsen T.M."/>
            <person name="Wayne K.J."/>
            <person name="Tettelin H."/>
            <person name="Glass J.I."/>
            <person name="Rusch D."/>
            <person name="Podicherti R."/>
            <person name="Tsui H.-C.T."/>
            <person name="Winkler M.E."/>
        </authorList>
    </citation>
    <scope>NUCLEOTIDE SEQUENCE</scope>
</reference>
<dbReference type="Gene3D" id="3.30.565.10">
    <property type="entry name" value="Histidine kinase-like ATPase, C-terminal domain"/>
    <property type="match status" value="1"/>
</dbReference>
<feature type="domain" description="Sacsin/Nov" evidence="1">
    <location>
        <begin position="8"/>
        <end position="55"/>
    </location>
</feature>
<gene>
    <name evidence="2" type="ORF">METZ01_LOCUS494879</name>
</gene>
<dbReference type="InterPro" id="IPR058210">
    <property type="entry name" value="SACS/Nov_dom"/>
</dbReference>
<evidence type="ECO:0000313" key="2">
    <source>
        <dbReference type="EMBL" id="SVE42025.1"/>
    </source>
</evidence>
<evidence type="ECO:0000259" key="1">
    <source>
        <dbReference type="Pfam" id="PF25794"/>
    </source>
</evidence>
<proteinExistence type="predicted"/>
<accession>A0A383DCN7</accession>
<dbReference type="PANTHER" id="PTHR32387:SF0">
    <property type="entry name" value="PROTEIN NO VEIN"/>
    <property type="match status" value="1"/>
</dbReference>
<feature type="non-terminal residue" evidence="2">
    <location>
        <position position="236"/>
    </location>
</feature>
<dbReference type="EMBL" id="UINC01216048">
    <property type="protein sequence ID" value="SVE42025.1"/>
    <property type="molecule type" value="Genomic_DNA"/>
</dbReference>
<protein>
    <recommendedName>
        <fullName evidence="1">Sacsin/Nov domain-containing protein</fullName>
    </recommendedName>
</protein>
<dbReference type="NCBIfam" id="NF047352">
    <property type="entry name" value="P_loop_sacsin"/>
    <property type="match status" value="1"/>
</dbReference>
<dbReference type="PANTHER" id="PTHR32387">
    <property type="entry name" value="WU:FJ29H11"/>
    <property type="match status" value="1"/>
</dbReference>
<dbReference type="InterPro" id="IPR052957">
    <property type="entry name" value="Auxin_embryo_med"/>
</dbReference>
<feature type="non-terminal residue" evidence="2">
    <location>
        <position position="1"/>
    </location>
</feature>
<dbReference type="InterPro" id="IPR036890">
    <property type="entry name" value="HATPase_C_sf"/>
</dbReference>
<dbReference type="AlphaFoldDB" id="A0A383DCN7"/>
<name>A0A383DCN7_9ZZZZ</name>
<organism evidence="2">
    <name type="scientific">marine metagenome</name>
    <dbReference type="NCBI Taxonomy" id="408172"/>
    <lineage>
        <taxon>unclassified sequences</taxon>
        <taxon>metagenomes</taxon>
        <taxon>ecological metagenomes</taxon>
    </lineage>
</organism>
<dbReference type="SUPFAM" id="SSF55874">
    <property type="entry name" value="ATPase domain of HSP90 chaperone/DNA topoisomerase II/histidine kinase"/>
    <property type="match status" value="1"/>
</dbReference>
<sequence length="236" mass="27103">IFKHDGSKDFNKKDIKSITGIGNSSKKDEQNKIGEFGVGFKSVFSYTTSPKIYSRTISFEIRNLFIPSLIDIQPVEDSYTTLFIFPFDRQDKPKKQAVKEIKTLFKELNDTVLLFLRNINSIEWVVNNSKPKQIIKANENEFFEINNTQKGKSNWLVYREKIEIKSHDKPLWVSVAFSLDKNKKEILKTEGNVSIFFPAINETSKLKFHVDAPFASSVARDSIVKKSADNKKILAN</sequence>
<dbReference type="Pfam" id="PF25794">
    <property type="entry name" value="SACS"/>
    <property type="match status" value="1"/>
</dbReference>